<gene>
    <name evidence="3" type="ORF">JCM31447_27560</name>
</gene>
<dbReference type="InterPro" id="IPR000089">
    <property type="entry name" value="Biotin_lipoyl"/>
</dbReference>
<dbReference type="PROSITE" id="PS50968">
    <property type="entry name" value="BIOTINYL_LIPOYL"/>
    <property type="match status" value="1"/>
</dbReference>
<accession>A0A4P2VZI7</accession>
<dbReference type="AlphaFoldDB" id="A0A4P2VZI7"/>
<evidence type="ECO:0000256" key="1">
    <source>
        <dbReference type="ARBA" id="ARBA00023267"/>
    </source>
</evidence>
<name>A0A4P2VZI7_FLUSA</name>
<dbReference type="PANTHER" id="PTHR45266:SF3">
    <property type="entry name" value="OXALOACETATE DECARBOXYLASE ALPHA CHAIN"/>
    <property type="match status" value="1"/>
</dbReference>
<dbReference type="Gene3D" id="2.40.50.100">
    <property type="match status" value="1"/>
</dbReference>
<reference evidence="3 4" key="1">
    <citation type="submission" date="2018-12" db="EMBL/GenBank/DDBJ databases">
        <title>Rubrispira sanarue gen. nov., sp., nov., a member of the order Silvanigrellales, isolated from a brackish lake in Hamamatsu Japan.</title>
        <authorList>
            <person name="Maejima Y."/>
            <person name="Iino T."/>
            <person name="Muraguchi Y."/>
            <person name="Fukuda K."/>
            <person name="Nojiri H."/>
            <person name="Ohkuma M."/>
            <person name="Moriuchi R."/>
            <person name="Dohra H."/>
            <person name="Kimbara K."/>
            <person name="Shintani M."/>
        </authorList>
    </citation>
    <scope>NUCLEOTIDE SEQUENCE [LARGE SCALE GENOMIC DNA]</scope>
    <source>
        <strain evidence="3 4">RF1110005</strain>
    </source>
</reference>
<dbReference type="SUPFAM" id="SSF51230">
    <property type="entry name" value="Single hybrid motif"/>
    <property type="match status" value="1"/>
</dbReference>
<dbReference type="RefSeq" id="WP_130611772.1">
    <property type="nucleotide sequence ID" value="NZ_AP019368.1"/>
</dbReference>
<dbReference type="Proteomes" id="UP000291236">
    <property type="component" value="Chromosome"/>
</dbReference>
<evidence type="ECO:0000259" key="2">
    <source>
        <dbReference type="PROSITE" id="PS50968"/>
    </source>
</evidence>
<dbReference type="CDD" id="cd06850">
    <property type="entry name" value="biotinyl_domain"/>
    <property type="match status" value="1"/>
</dbReference>
<dbReference type="InterPro" id="IPR011053">
    <property type="entry name" value="Single_hybrid_motif"/>
</dbReference>
<dbReference type="PROSITE" id="PS00188">
    <property type="entry name" value="BIOTIN"/>
    <property type="match status" value="1"/>
</dbReference>
<dbReference type="OrthoDB" id="9812676at2"/>
<dbReference type="InterPro" id="IPR001882">
    <property type="entry name" value="Biotin_BS"/>
</dbReference>
<dbReference type="InterPro" id="IPR050709">
    <property type="entry name" value="Biotin_Carboxyl_Carrier/Decarb"/>
</dbReference>
<proteinExistence type="predicted"/>
<evidence type="ECO:0000313" key="3">
    <source>
        <dbReference type="EMBL" id="BBH54292.1"/>
    </source>
</evidence>
<protein>
    <recommendedName>
        <fullName evidence="2">Lipoyl-binding domain-containing protein</fullName>
    </recommendedName>
</protein>
<organism evidence="3 4">
    <name type="scientific">Fluviispira sanaruensis</name>
    <dbReference type="NCBI Taxonomy" id="2493639"/>
    <lineage>
        <taxon>Bacteria</taxon>
        <taxon>Pseudomonadati</taxon>
        <taxon>Bdellovibrionota</taxon>
        <taxon>Oligoflexia</taxon>
        <taxon>Silvanigrellales</taxon>
        <taxon>Silvanigrellaceae</taxon>
        <taxon>Fluviispira</taxon>
    </lineage>
</organism>
<sequence>MKMNVQKNSNTKNFQVEISCTTDLTHLANGDYFSVSLSEENDNPKNYSVCLLADGRSYLINNKIVRIEKIKAKKRNDFYRIAVKNQGLLTHNHFHVTPIRAVNPKVTVSNFGGGEMKSPMTGKIISILIQNDSFVKEGDTLVIIEAMKMENRILAECDGKIANLNIIAGNNVNAGDLLFSIVPAN</sequence>
<dbReference type="EMBL" id="AP019368">
    <property type="protein sequence ID" value="BBH54292.1"/>
    <property type="molecule type" value="Genomic_DNA"/>
</dbReference>
<dbReference type="PANTHER" id="PTHR45266">
    <property type="entry name" value="OXALOACETATE DECARBOXYLASE ALPHA CHAIN"/>
    <property type="match status" value="1"/>
</dbReference>
<keyword evidence="1" id="KW-0092">Biotin</keyword>
<dbReference type="FunFam" id="2.40.50.100:FF:000003">
    <property type="entry name" value="Acetyl-CoA carboxylase biotin carboxyl carrier protein"/>
    <property type="match status" value="1"/>
</dbReference>
<keyword evidence="4" id="KW-1185">Reference proteome</keyword>
<dbReference type="KEGG" id="sbf:JCM31447_27560"/>
<evidence type="ECO:0000313" key="4">
    <source>
        <dbReference type="Proteomes" id="UP000291236"/>
    </source>
</evidence>
<feature type="domain" description="Lipoyl-binding" evidence="2">
    <location>
        <begin position="105"/>
        <end position="182"/>
    </location>
</feature>
<dbReference type="Pfam" id="PF00364">
    <property type="entry name" value="Biotin_lipoyl"/>
    <property type="match status" value="1"/>
</dbReference>